<dbReference type="GO" id="GO:0016787">
    <property type="term" value="F:hydrolase activity"/>
    <property type="evidence" value="ECO:0007669"/>
    <property type="project" value="InterPro"/>
</dbReference>
<dbReference type="InterPro" id="IPR006680">
    <property type="entry name" value="Amidohydro-rel"/>
</dbReference>
<dbReference type="Proteomes" id="UP000698963">
    <property type="component" value="Unassembled WGS sequence"/>
</dbReference>
<evidence type="ECO:0000313" key="3">
    <source>
        <dbReference type="EMBL" id="HJD96678.1"/>
    </source>
</evidence>
<comment type="caution">
    <text evidence="3">The sequence shown here is derived from an EMBL/GenBank/DDBJ whole genome shotgun (WGS) entry which is preliminary data.</text>
</comment>
<evidence type="ECO:0000313" key="4">
    <source>
        <dbReference type="Proteomes" id="UP000698963"/>
    </source>
</evidence>
<keyword evidence="1" id="KW-0456">Lyase</keyword>
<feature type="domain" description="Amidohydrolase-related" evidence="2">
    <location>
        <begin position="32"/>
        <end position="284"/>
    </location>
</feature>
<gene>
    <name evidence="3" type="ORF">K8W16_03410</name>
</gene>
<reference evidence="3" key="1">
    <citation type="journal article" date="2021" name="PeerJ">
        <title>Extensive microbial diversity within the chicken gut microbiome revealed by metagenomics and culture.</title>
        <authorList>
            <person name="Gilroy R."/>
            <person name="Ravi A."/>
            <person name="Getino M."/>
            <person name="Pursley I."/>
            <person name="Horton D.L."/>
            <person name="Alikhan N.F."/>
            <person name="Baker D."/>
            <person name="Gharbi K."/>
            <person name="Hall N."/>
            <person name="Watson M."/>
            <person name="Adriaenssens E.M."/>
            <person name="Foster-Nyarko E."/>
            <person name="Jarju S."/>
            <person name="Secka A."/>
            <person name="Antonio M."/>
            <person name="Oren A."/>
            <person name="Chaudhuri R.R."/>
            <person name="La Ragione R."/>
            <person name="Hildebrand F."/>
            <person name="Pallen M.J."/>
        </authorList>
    </citation>
    <scope>NUCLEOTIDE SEQUENCE</scope>
    <source>
        <strain evidence="3">ChiGjej2B2-19336</strain>
    </source>
</reference>
<dbReference type="RefSeq" id="WP_304121167.1">
    <property type="nucleotide sequence ID" value="NZ_DYZA01000064.1"/>
</dbReference>
<dbReference type="InterPro" id="IPR032466">
    <property type="entry name" value="Metal_Hydrolase"/>
</dbReference>
<protein>
    <submittedName>
        <fullName evidence="3">Amidohydrolase family protein</fullName>
    </submittedName>
</protein>
<dbReference type="Pfam" id="PF04909">
    <property type="entry name" value="Amidohydro_2"/>
    <property type="match status" value="1"/>
</dbReference>
<dbReference type="SUPFAM" id="SSF51556">
    <property type="entry name" value="Metallo-dependent hydrolases"/>
    <property type="match status" value="1"/>
</dbReference>
<dbReference type="Gene3D" id="3.20.20.140">
    <property type="entry name" value="Metal-dependent hydrolases"/>
    <property type="match status" value="1"/>
</dbReference>
<dbReference type="InterPro" id="IPR032465">
    <property type="entry name" value="ACMSD"/>
</dbReference>
<dbReference type="AlphaFoldDB" id="A0A921DR75"/>
<sequence>MIIDFRARPPYKSYLNLSLYKPWRPLPADPAEWGAFELGREPNVTADAHDMDAFVKEMDDNGIVKAVLMGRHADDFGVVSNDDLYELTQKYPGRFIPFAGIDPCDPDAVEEVERCISKLGFKGISVDPGWLNPPLKGDDPVFTPVYDKCHELGGILVMSVSAALGPDLSYSDPIIVQHVATRYPDMKIVVAHACWPHVERMLAVAMRCPNVYLVPDCYVYIDCMPFADTYIEAANSFLKYRTIFGSTYPERSLKQTIEGWKKRPWDPEALELSLYGNAARLLGID</sequence>
<dbReference type="GO" id="GO:0005737">
    <property type="term" value="C:cytoplasm"/>
    <property type="evidence" value="ECO:0007669"/>
    <property type="project" value="TreeGrafter"/>
</dbReference>
<accession>A0A921DR75</accession>
<name>A0A921DR75_9BACT</name>
<proteinExistence type="predicted"/>
<dbReference type="GO" id="GO:0016831">
    <property type="term" value="F:carboxy-lyase activity"/>
    <property type="evidence" value="ECO:0007669"/>
    <property type="project" value="InterPro"/>
</dbReference>
<dbReference type="GO" id="GO:0019748">
    <property type="term" value="P:secondary metabolic process"/>
    <property type="evidence" value="ECO:0007669"/>
    <property type="project" value="TreeGrafter"/>
</dbReference>
<evidence type="ECO:0000256" key="1">
    <source>
        <dbReference type="ARBA" id="ARBA00023239"/>
    </source>
</evidence>
<evidence type="ECO:0000259" key="2">
    <source>
        <dbReference type="Pfam" id="PF04909"/>
    </source>
</evidence>
<dbReference type="EMBL" id="DYZA01000064">
    <property type="protein sequence ID" value="HJD96678.1"/>
    <property type="molecule type" value="Genomic_DNA"/>
</dbReference>
<dbReference type="PANTHER" id="PTHR21240">
    <property type="entry name" value="2-AMINO-3-CARBOXYLMUCONATE-6-SEMIALDEHYDE DECARBOXYLASE"/>
    <property type="match status" value="1"/>
</dbReference>
<reference evidence="3" key="2">
    <citation type="submission" date="2021-09" db="EMBL/GenBank/DDBJ databases">
        <authorList>
            <person name="Gilroy R."/>
        </authorList>
    </citation>
    <scope>NUCLEOTIDE SEQUENCE</scope>
    <source>
        <strain evidence="3">ChiGjej2B2-19336</strain>
    </source>
</reference>
<dbReference type="PANTHER" id="PTHR21240:SF28">
    <property type="entry name" value="ISO-OROTATE DECARBOXYLASE (EUROFUNG)"/>
    <property type="match status" value="1"/>
</dbReference>
<organism evidence="3 4">
    <name type="scientific">Mailhella massiliensis</name>
    <dbReference type="NCBI Taxonomy" id="1903261"/>
    <lineage>
        <taxon>Bacteria</taxon>
        <taxon>Pseudomonadati</taxon>
        <taxon>Thermodesulfobacteriota</taxon>
        <taxon>Desulfovibrionia</taxon>
        <taxon>Desulfovibrionales</taxon>
        <taxon>Desulfovibrionaceae</taxon>
        <taxon>Mailhella</taxon>
    </lineage>
</organism>